<comment type="caution">
    <text evidence="13">The sequence shown here is derived from an EMBL/GenBank/DDBJ whole genome shotgun (WGS) entry which is preliminary data.</text>
</comment>
<evidence type="ECO:0000256" key="6">
    <source>
        <dbReference type="ARBA" id="ARBA00022763"/>
    </source>
</evidence>
<protein>
    <recommendedName>
        <fullName evidence="5 9">Uracil-DNA glycosylase</fullName>
        <shortName evidence="9">UDG</shortName>
        <ecNumber evidence="4 9">3.2.2.27</ecNumber>
    </recommendedName>
</protein>
<keyword evidence="6 9" id="KW-0227">DNA damage</keyword>
<gene>
    <name evidence="9" type="primary">ung</name>
    <name evidence="13" type="ORF">GCM10022410_02660</name>
</gene>
<evidence type="ECO:0000256" key="11">
    <source>
        <dbReference type="RuleBase" id="RU003780"/>
    </source>
</evidence>
<reference evidence="14" key="1">
    <citation type="journal article" date="2019" name="Int. J. Syst. Evol. Microbiol.">
        <title>The Global Catalogue of Microorganisms (GCM) 10K type strain sequencing project: providing services to taxonomists for standard genome sequencing and annotation.</title>
        <authorList>
            <consortium name="The Broad Institute Genomics Platform"/>
            <consortium name="The Broad Institute Genome Sequencing Center for Infectious Disease"/>
            <person name="Wu L."/>
            <person name="Ma J."/>
        </authorList>
    </citation>
    <scope>NUCLEOTIDE SEQUENCE [LARGE SCALE GENOMIC DNA]</scope>
    <source>
        <strain evidence="14">JCM 17250</strain>
    </source>
</reference>
<evidence type="ECO:0000256" key="3">
    <source>
        <dbReference type="ARBA" id="ARBA00008184"/>
    </source>
</evidence>
<proteinExistence type="inferred from homology"/>
<dbReference type="SMART" id="SM00986">
    <property type="entry name" value="UDG"/>
    <property type="match status" value="1"/>
</dbReference>
<dbReference type="NCBIfam" id="NF003592">
    <property type="entry name" value="PRK05254.1-5"/>
    <property type="match status" value="1"/>
</dbReference>
<dbReference type="Proteomes" id="UP001501734">
    <property type="component" value="Unassembled WGS sequence"/>
</dbReference>
<dbReference type="InterPro" id="IPR002043">
    <property type="entry name" value="UDG_fam1"/>
</dbReference>
<dbReference type="SUPFAM" id="SSF52141">
    <property type="entry name" value="Uracil-DNA glycosylase-like"/>
    <property type="match status" value="1"/>
</dbReference>
<name>A0ABP7V3R8_9BACI</name>
<organism evidence="13 14">
    <name type="scientific">Amphibacillus indicireducens</name>
    <dbReference type="NCBI Taxonomy" id="1076330"/>
    <lineage>
        <taxon>Bacteria</taxon>
        <taxon>Bacillati</taxon>
        <taxon>Bacillota</taxon>
        <taxon>Bacilli</taxon>
        <taxon>Bacillales</taxon>
        <taxon>Bacillaceae</taxon>
        <taxon>Amphibacillus</taxon>
    </lineage>
</organism>
<dbReference type="PROSITE" id="PS00130">
    <property type="entry name" value="U_DNA_GLYCOSYLASE"/>
    <property type="match status" value="1"/>
</dbReference>
<keyword evidence="9" id="KW-0963">Cytoplasm</keyword>
<dbReference type="InterPro" id="IPR005122">
    <property type="entry name" value="Uracil-DNA_glycosylase-like"/>
</dbReference>
<evidence type="ECO:0000256" key="2">
    <source>
        <dbReference type="ARBA" id="ARBA00002631"/>
    </source>
</evidence>
<evidence type="ECO:0000256" key="5">
    <source>
        <dbReference type="ARBA" id="ARBA00018429"/>
    </source>
</evidence>
<dbReference type="PANTHER" id="PTHR11264">
    <property type="entry name" value="URACIL-DNA GLYCOSYLASE"/>
    <property type="match status" value="1"/>
</dbReference>
<feature type="active site" description="Proton acceptor" evidence="9 10">
    <location>
        <position position="100"/>
    </location>
</feature>
<dbReference type="EMBL" id="BAABDL010000014">
    <property type="protein sequence ID" value="GAA4058947.1"/>
    <property type="molecule type" value="Genomic_DNA"/>
</dbReference>
<dbReference type="EC" id="3.2.2.27" evidence="4 9"/>
<feature type="domain" description="Uracil-DNA glycosylase-like" evidence="12">
    <location>
        <begin position="85"/>
        <end position="245"/>
    </location>
</feature>
<comment type="similarity">
    <text evidence="3 9 11">Belongs to the uracil-DNA glycosylase (UDG) superfamily. UNG family.</text>
</comment>
<evidence type="ECO:0000256" key="1">
    <source>
        <dbReference type="ARBA" id="ARBA00001400"/>
    </source>
</evidence>
<evidence type="ECO:0000256" key="8">
    <source>
        <dbReference type="ARBA" id="ARBA00023204"/>
    </source>
</evidence>
<sequence>MDACEIPDLRAIARKQAENWQLPVLIYYREDVIQNMKQLLTNDWEPILAAEFEQPYFVRLGEFLTKEYAEKVIYPAQADVFNALNYTSFADVKVVILGQDPYHGPNQAHGLSFSVQPGVKIPPSLRNIYKELADDLGVTTPDHGNLIKWAEQGVLLLNNVLTVRAGEAHSHQGVGWELFTERVIECLNEKPDPVVYFLWGAAAQKKARLIDTEKHFLIKSAHPSPLSAYRGFFGSKPFSQANEFLQGAGRDPIDWELSPL</sequence>
<dbReference type="SMART" id="SM00987">
    <property type="entry name" value="UreE_C"/>
    <property type="match status" value="1"/>
</dbReference>
<dbReference type="PANTHER" id="PTHR11264:SF0">
    <property type="entry name" value="URACIL-DNA GLYCOSYLASE"/>
    <property type="match status" value="1"/>
</dbReference>
<evidence type="ECO:0000256" key="10">
    <source>
        <dbReference type="PROSITE-ProRule" id="PRU10072"/>
    </source>
</evidence>
<dbReference type="InterPro" id="IPR036895">
    <property type="entry name" value="Uracil-DNA_glycosylase-like_sf"/>
</dbReference>
<accession>A0ABP7V3R8</accession>
<dbReference type="NCBIfam" id="NF003591">
    <property type="entry name" value="PRK05254.1-4"/>
    <property type="match status" value="1"/>
</dbReference>
<dbReference type="NCBIfam" id="NF003589">
    <property type="entry name" value="PRK05254.1-2"/>
    <property type="match status" value="1"/>
</dbReference>
<dbReference type="CDD" id="cd10027">
    <property type="entry name" value="UDG-F1-like"/>
    <property type="match status" value="1"/>
</dbReference>
<evidence type="ECO:0000256" key="4">
    <source>
        <dbReference type="ARBA" id="ARBA00012030"/>
    </source>
</evidence>
<dbReference type="NCBIfam" id="NF003588">
    <property type="entry name" value="PRK05254.1-1"/>
    <property type="match status" value="1"/>
</dbReference>
<comment type="catalytic activity">
    <reaction evidence="1 9 11">
        <text>Hydrolyzes single-stranded DNA or mismatched double-stranded DNA and polynucleotides, releasing free uracil.</text>
        <dbReference type="EC" id="3.2.2.27"/>
    </reaction>
</comment>
<dbReference type="InterPro" id="IPR018085">
    <property type="entry name" value="Ura-DNA_Glyclase_AS"/>
</dbReference>
<dbReference type="Pfam" id="PF03167">
    <property type="entry name" value="UDG"/>
    <property type="match status" value="1"/>
</dbReference>
<keyword evidence="8 9" id="KW-0234">DNA repair</keyword>
<evidence type="ECO:0000256" key="7">
    <source>
        <dbReference type="ARBA" id="ARBA00022801"/>
    </source>
</evidence>
<comment type="subcellular location">
    <subcellularLocation>
        <location evidence="9">Cytoplasm</location>
    </subcellularLocation>
</comment>
<keyword evidence="7 9" id="KW-0378">Hydrolase</keyword>
<evidence type="ECO:0000313" key="13">
    <source>
        <dbReference type="EMBL" id="GAA4058947.1"/>
    </source>
</evidence>
<comment type="function">
    <text evidence="2 9 11">Excises uracil residues from the DNA which can arise as a result of misincorporation of dUMP residues by DNA polymerase or due to deamination of cytosine.</text>
</comment>
<evidence type="ECO:0000313" key="14">
    <source>
        <dbReference type="Proteomes" id="UP001501734"/>
    </source>
</evidence>
<dbReference type="HAMAP" id="MF_00148">
    <property type="entry name" value="UDG"/>
    <property type="match status" value="1"/>
</dbReference>
<dbReference type="Gene3D" id="3.40.470.10">
    <property type="entry name" value="Uracil-DNA glycosylase-like domain"/>
    <property type="match status" value="1"/>
</dbReference>
<dbReference type="NCBIfam" id="TIGR00628">
    <property type="entry name" value="ung"/>
    <property type="match status" value="1"/>
</dbReference>
<evidence type="ECO:0000259" key="12">
    <source>
        <dbReference type="SMART" id="SM00986"/>
    </source>
</evidence>
<keyword evidence="14" id="KW-1185">Reference proteome</keyword>
<evidence type="ECO:0000256" key="9">
    <source>
        <dbReference type="HAMAP-Rule" id="MF_00148"/>
    </source>
</evidence>